<feature type="compositionally biased region" description="Low complexity" evidence="1">
    <location>
        <begin position="293"/>
        <end position="311"/>
    </location>
</feature>
<evidence type="ECO:0000256" key="1">
    <source>
        <dbReference type="SAM" id="MobiDB-lite"/>
    </source>
</evidence>
<reference evidence="3 4" key="2">
    <citation type="submission" date="2024-08" db="EMBL/GenBank/DDBJ databases">
        <title>Phylogenomic analyses of a clade within the roseobacter group suggest taxonomic reassignments of species of the genera Aestuariivita, Citreicella, Loktanella, Nautella, Pelagibaca, Ruegeria, Thalassobius, Thiobacimonas and Tropicibacter, and the proposal o.</title>
        <authorList>
            <person name="Jeon C.O."/>
        </authorList>
    </citation>
    <scope>NUCLEOTIDE SEQUENCE [LARGE SCALE GENOMIC DNA]</scope>
    <source>
        <strain evidence="3 4">SS1-5</strain>
    </source>
</reference>
<dbReference type="InterPro" id="IPR001932">
    <property type="entry name" value="PPM-type_phosphatase-like_dom"/>
</dbReference>
<dbReference type="Gene3D" id="3.60.40.10">
    <property type="entry name" value="PPM-type phosphatase domain"/>
    <property type="match status" value="1"/>
</dbReference>
<feature type="region of interest" description="Disordered" evidence="1">
    <location>
        <begin position="291"/>
        <end position="317"/>
    </location>
</feature>
<dbReference type="Pfam" id="PF13672">
    <property type="entry name" value="PP2C_2"/>
    <property type="match status" value="1"/>
</dbReference>
<dbReference type="SMART" id="SM00332">
    <property type="entry name" value="PP2Cc"/>
    <property type="match status" value="1"/>
</dbReference>
<gene>
    <name evidence="3" type="ORF">AABB31_10415</name>
</gene>
<dbReference type="AlphaFoldDB" id="A0AAN0MM66"/>
<feature type="domain" description="PPM-type phosphatase" evidence="2">
    <location>
        <begin position="15"/>
        <end position="264"/>
    </location>
</feature>
<dbReference type="SMART" id="SM00331">
    <property type="entry name" value="PP2C_SIG"/>
    <property type="match status" value="1"/>
</dbReference>
<evidence type="ECO:0000259" key="2">
    <source>
        <dbReference type="PROSITE" id="PS51746"/>
    </source>
</evidence>
<dbReference type="CDD" id="cd00143">
    <property type="entry name" value="PP2Cc"/>
    <property type="match status" value="1"/>
</dbReference>
<evidence type="ECO:0000313" key="4">
    <source>
        <dbReference type="Proteomes" id="UP001470809"/>
    </source>
</evidence>
<dbReference type="KEGG" id="yrh:AABB31_10415"/>
<dbReference type="SUPFAM" id="SSF81606">
    <property type="entry name" value="PP2C-like"/>
    <property type="match status" value="1"/>
</dbReference>
<evidence type="ECO:0000313" key="3">
    <source>
        <dbReference type="EMBL" id="WZU69213.1"/>
    </source>
</evidence>
<dbReference type="EC" id="3.1.3.16" evidence="3"/>
<dbReference type="InterPro" id="IPR036457">
    <property type="entry name" value="PPM-type-like_dom_sf"/>
</dbReference>
<dbReference type="GO" id="GO:0004722">
    <property type="term" value="F:protein serine/threonine phosphatase activity"/>
    <property type="evidence" value="ECO:0007669"/>
    <property type="project" value="UniProtKB-EC"/>
</dbReference>
<name>A0AAN0MM66_9RHOB</name>
<dbReference type="Proteomes" id="UP001470809">
    <property type="component" value="Chromosome"/>
</dbReference>
<organism evidence="3 4">
    <name type="scientific">Yoonia rhodophyticola</name>
    <dbReference type="NCBI Taxonomy" id="3137370"/>
    <lineage>
        <taxon>Bacteria</taxon>
        <taxon>Pseudomonadati</taxon>
        <taxon>Pseudomonadota</taxon>
        <taxon>Alphaproteobacteria</taxon>
        <taxon>Rhodobacterales</taxon>
        <taxon>Paracoccaceae</taxon>
        <taxon>Yoonia</taxon>
    </lineage>
</organism>
<accession>A0AAN0MM66</accession>
<protein>
    <submittedName>
        <fullName evidence="3">PP2C family serine/threonine-protein phosphatase</fullName>
        <ecNumber evidence="3">3.1.3.16</ecNumber>
    </submittedName>
</protein>
<keyword evidence="3" id="KW-0378">Hydrolase</keyword>
<dbReference type="EMBL" id="CP151767">
    <property type="protein sequence ID" value="WZU69213.1"/>
    <property type="molecule type" value="Genomic_DNA"/>
</dbReference>
<sequence length="329" mass="34834">MLDDKTHSASKLKMDAAAAATQGKRSYQEDTIISHFPLGQSYGYAIVADGVGGHAAGAVASAIATSETFNTIKMNEDQVTNPMSAPLVLREAAEAANSRIQTHAKVNQDSFGMSTTLLVPVITGDKLLWLSIGDSPLLLFRAGALRQLNKDHSMAPQIDMMVKVGSMDAETGKNHPDRNALTSALNGDEIAMIDCPSVPVSLLPGDIVVATTDGLQSLSNAAIANTLMQNMHKSSREIAECFLTAIEDKDAEHQDNASFVVIKIALVDDGSTATNADDLPVLAMADAVDEAAEATAAPEPQAAPEAPAAEPVAEKKPETYWYRGRQYTK</sequence>
<dbReference type="RefSeq" id="WP_342078504.1">
    <property type="nucleotide sequence ID" value="NZ_CP151767.2"/>
</dbReference>
<dbReference type="PROSITE" id="PS51746">
    <property type="entry name" value="PPM_2"/>
    <property type="match status" value="1"/>
</dbReference>
<keyword evidence="4" id="KW-1185">Reference proteome</keyword>
<reference evidence="4" key="1">
    <citation type="submission" date="2024-04" db="EMBL/GenBank/DDBJ databases">
        <title>Phylogenomic analyses of a clade within the roseobacter group suggest taxonomic reassignments of species of the genera Aestuariivita, Citreicella, Loktanella, Nautella, Pelagibaca, Ruegeria, Thalassobius, Thiobacimonas and Tropicibacter, and the proposal o.</title>
        <authorList>
            <person name="Jeon C.O."/>
        </authorList>
    </citation>
    <scope>NUCLEOTIDE SEQUENCE [LARGE SCALE GENOMIC DNA]</scope>
    <source>
        <strain evidence="4">SS1-5</strain>
    </source>
</reference>
<proteinExistence type="predicted"/>